<dbReference type="OrthoDB" id="6836758at2"/>
<dbReference type="RefSeq" id="WP_088920864.1">
    <property type="nucleotide sequence ID" value="NZ_CP018632.1"/>
</dbReference>
<dbReference type="SUPFAM" id="SSF53822">
    <property type="entry name" value="Periplasmic binding protein-like I"/>
    <property type="match status" value="1"/>
</dbReference>
<keyword evidence="1" id="KW-0413">Isomerase</keyword>
<dbReference type="Pfam" id="PF17645">
    <property type="entry name" value="Amdase"/>
    <property type="match status" value="1"/>
</dbReference>
<dbReference type="AlphaFoldDB" id="A0A2Z2NXG1"/>
<dbReference type="GO" id="GO:0050076">
    <property type="term" value="F:maleate isomerase activity"/>
    <property type="evidence" value="ECO:0007669"/>
    <property type="project" value="UniProtKB-EC"/>
</dbReference>
<dbReference type="PANTHER" id="PTHR40267:SF1">
    <property type="entry name" value="BLR3294 PROTEIN"/>
    <property type="match status" value="1"/>
</dbReference>
<dbReference type="EMBL" id="CP018632">
    <property type="protein sequence ID" value="ASJ76039.1"/>
    <property type="molecule type" value="Genomic_DNA"/>
</dbReference>
<gene>
    <name evidence="1" type="primary">maiA</name>
    <name evidence="1" type="ORF">IMCC3135_29950</name>
</gene>
<dbReference type="KEGG" id="gai:IMCC3135_29950"/>
<dbReference type="Proteomes" id="UP000250079">
    <property type="component" value="Chromosome"/>
</dbReference>
<dbReference type="PIRSF" id="PIRSF015736">
    <property type="entry name" value="MI"/>
    <property type="match status" value="1"/>
</dbReference>
<accession>A0A2Z2NXG1</accession>
<protein>
    <submittedName>
        <fullName evidence="1">Maleate isomerase</fullName>
        <ecNumber evidence="1">5.2.1.1</ecNumber>
    </submittedName>
</protein>
<dbReference type="Gene3D" id="3.40.50.12500">
    <property type="match status" value="1"/>
</dbReference>
<dbReference type="InterPro" id="IPR053714">
    <property type="entry name" value="Iso_Racemase_Enz_sf"/>
</dbReference>
<proteinExistence type="predicted"/>
<dbReference type="InterPro" id="IPR028082">
    <property type="entry name" value="Peripla_BP_I"/>
</dbReference>
<dbReference type="PANTHER" id="PTHR40267">
    <property type="entry name" value="BLR3294 PROTEIN"/>
    <property type="match status" value="1"/>
</dbReference>
<name>A0A2Z2NXG1_9GAMM</name>
<dbReference type="EC" id="5.2.1.1" evidence="1"/>
<dbReference type="InterPro" id="IPR026286">
    <property type="entry name" value="MaiA/AMDase"/>
</dbReference>
<keyword evidence="2" id="KW-1185">Reference proteome</keyword>
<evidence type="ECO:0000313" key="2">
    <source>
        <dbReference type="Proteomes" id="UP000250079"/>
    </source>
</evidence>
<sequence length="244" mass="26580">MSTFVSPKRIGMLTPSSNTVIEPYTSRLFMPFMETVSVHYARFKVTGISLSPESVKQFDHDTIMEAAHRLAEASVDCIAWSGTAAAWLGMEQEQALCRRITEETGIRATSTMAAFAEAVERLGAKRLALITPYTSEIQDAIIARYQAAGFEIVHDTRLEDQGNFSFATYPSDQIKGYAMSAAESKPDAILIVCTNFRGAPIAAEVEAAIGIPVIDSVSITAWQTLRLVGEDPSEIMGWGSVFAL</sequence>
<reference evidence="1 2" key="1">
    <citation type="submission" date="2016-12" db="EMBL/GenBank/DDBJ databases">
        <authorList>
            <person name="Song W.-J."/>
            <person name="Kurnit D.M."/>
        </authorList>
    </citation>
    <scope>NUCLEOTIDE SEQUENCE [LARGE SCALE GENOMIC DNA]</scope>
    <source>
        <strain evidence="1 2">IMCC3135</strain>
    </source>
</reference>
<organism evidence="1 2">
    <name type="scientific">Granulosicoccus antarcticus IMCC3135</name>
    <dbReference type="NCBI Taxonomy" id="1192854"/>
    <lineage>
        <taxon>Bacteria</taxon>
        <taxon>Pseudomonadati</taxon>
        <taxon>Pseudomonadota</taxon>
        <taxon>Gammaproteobacteria</taxon>
        <taxon>Chromatiales</taxon>
        <taxon>Granulosicoccaceae</taxon>
        <taxon>Granulosicoccus</taxon>
    </lineage>
</organism>
<evidence type="ECO:0000313" key="1">
    <source>
        <dbReference type="EMBL" id="ASJ76039.1"/>
    </source>
</evidence>